<name>A0AAN5CSI8_9BILA</name>
<accession>A0AAN5CSI8</accession>
<dbReference type="EMBL" id="BTRK01000004">
    <property type="protein sequence ID" value="GMR49630.1"/>
    <property type="molecule type" value="Genomic_DNA"/>
</dbReference>
<proteinExistence type="predicted"/>
<comment type="caution">
    <text evidence="2">The sequence shown here is derived from an EMBL/GenBank/DDBJ whole genome shotgun (WGS) entry which is preliminary data.</text>
</comment>
<feature type="chain" id="PRO_5042998990" evidence="1">
    <location>
        <begin position="21"/>
        <end position="179"/>
    </location>
</feature>
<feature type="signal peptide" evidence="1">
    <location>
        <begin position="1"/>
        <end position="20"/>
    </location>
</feature>
<reference evidence="3" key="1">
    <citation type="submission" date="2022-10" db="EMBL/GenBank/DDBJ databases">
        <title>Genome assembly of Pristionchus species.</title>
        <authorList>
            <person name="Yoshida K."/>
            <person name="Sommer R.J."/>
        </authorList>
    </citation>
    <scope>NUCLEOTIDE SEQUENCE [LARGE SCALE GENOMIC DNA]</scope>
    <source>
        <strain evidence="3">RS5460</strain>
    </source>
</reference>
<protein>
    <submittedName>
        <fullName evidence="2">Uncharacterized protein</fullName>
    </submittedName>
</protein>
<organism evidence="2 3">
    <name type="scientific">Pristionchus mayeri</name>
    <dbReference type="NCBI Taxonomy" id="1317129"/>
    <lineage>
        <taxon>Eukaryota</taxon>
        <taxon>Metazoa</taxon>
        <taxon>Ecdysozoa</taxon>
        <taxon>Nematoda</taxon>
        <taxon>Chromadorea</taxon>
        <taxon>Rhabditida</taxon>
        <taxon>Rhabditina</taxon>
        <taxon>Diplogasteromorpha</taxon>
        <taxon>Diplogasteroidea</taxon>
        <taxon>Neodiplogasteridae</taxon>
        <taxon>Pristionchus</taxon>
    </lineage>
</organism>
<evidence type="ECO:0000313" key="2">
    <source>
        <dbReference type="EMBL" id="GMR49630.1"/>
    </source>
</evidence>
<feature type="non-terminal residue" evidence="2">
    <location>
        <position position="179"/>
    </location>
</feature>
<keyword evidence="3" id="KW-1185">Reference proteome</keyword>
<keyword evidence="1" id="KW-0732">Signal</keyword>
<dbReference type="AlphaFoldDB" id="A0AAN5CSI8"/>
<dbReference type="Proteomes" id="UP001328107">
    <property type="component" value="Unassembled WGS sequence"/>
</dbReference>
<sequence>SFSLMRIALLLAVTTLPVRTSIRLTMTRVDQLSGERIYWSDRFLIREISLIYSDSVLEKKAYFAFKLNNEKLLRKVLLIQELSMLREQQRPDIHGNIVPLLNTSFVSPSELELRIAAFYYDEAEQKDEFVISSDAKSACALLISPTLSPVRQSERECETRRARADLASLEMQPLTIRLN</sequence>
<feature type="non-terminal residue" evidence="2">
    <location>
        <position position="1"/>
    </location>
</feature>
<evidence type="ECO:0000256" key="1">
    <source>
        <dbReference type="SAM" id="SignalP"/>
    </source>
</evidence>
<evidence type="ECO:0000313" key="3">
    <source>
        <dbReference type="Proteomes" id="UP001328107"/>
    </source>
</evidence>
<gene>
    <name evidence="2" type="ORF">PMAYCL1PPCAC_19825</name>
</gene>